<dbReference type="PATRIC" id="fig|285.49.peg.4225"/>
<protein>
    <submittedName>
        <fullName evidence="1">Uncharacterized protein</fullName>
    </submittedName>
</protein>
<comment type="caution">
    <text evidence="1">The sequence shown here is derived from an EMBL/GenBank/DDBJ whole genome shotgun (WGS) entry which is preliminary data.</text>
</comment>
<reference evidence="2" key="1">
    <citation type="submission" date="2014-06" db="EMBL/GenBank/DDBJ databases">
        <title>Draft genome sequence of C. testosteroni WDL7.</title>
        <authorList>
            <person name="Wu Y."/>
            <person name="Seshan H."/>
            <person name="Arumugam K."/>
        </authorList>
    </citation>
    <scope>NUCLEOTIDE SEQUENCE [LARGE SCALE GENOMIC DNA]</scope>
    <source>
        <strain evidence="2">WDL7</strain>
    </source>
</reference>
<organism evidence="1 2">
    <name type="scientific">Comamonas testosteroni</name>
    <name type="common">Pseudomonas testosteroni</name>
    <dbReference type="NCBI Taxonomy" id="285"/>
    <lineage>
        <taxon>Bacteria</taxon>
        <taxon>Pseudomonadati</taxon>
        <taxon>Pseudomonadota</taxon>
        <taxon>Betaproteobacteria</taxon>
        <taxon>Burkholderiales</taxon>
        <taxon>Comamonadaceae</taxon>
        <taxon>Comamonas</taxon>
    </lineage>
</organism>
<gene>
    <name evidence="1" type="ORF">GL58_20395</name>
</gene>
<evidence type="ECO:0000313" key="2">
    <source>
        <dbReference type="Proteomes" id="UP000037442"/>
    </source>
</evidence>
<dbReference type="EMBL" id="JNVD01000033">
    <property type="protein sequence ID" value="KOC19085.1"/>
    <property type="molecule type" value="Genomic_DNA"/>
</dbReference>
<accession>A0A0L7MB01</accession>
<sequence>MEHFNQIGLRTRPTARNVLEYFRERVRSEPNVWPEIAQVHVHELAYYDSRGDVVTADLDALRKAIERYTSLKK</sequence>
<dbReference type="Proteomes" id="UP000037442">
    <property type="component" value="Unassembled WGS sequence"/>
</dbReference>
<evidence type="ECO:0000313" key="1">
    <source>
        <dbReference type="EMBL" id="KOC19085.1"/>
    </source>
</evidence>
<dbReference type="AlphaFoldDB" id="A0A0L7MB01"/>
<name>A0A0L7MB01_COMTE</name>
<proteinExistence type="predicted"/>